<evidence type="ECO:0000313" key="10">
    <source>
        <dbReference type="EMBL" id="KAF0699294.1"/>
    </source>
</evidence>
<evidence type="ECO:0000256" key="6">
    <source>
        <dbReference type="ARBA" id="ARBA00023306"/>
    </source>
</evidence>
<feature type="domain" description="CDC20/Fizzy WD40" evidence="9">
    <location>
        <begin position="174"/>
        <end position="465"/>
    </location>
</feature>
<dbReference type="EMBL" id="CAADRA010005207">
    <property type="protein sequence ID" value="VFT87012.1"/>
    <property type="molecule type" value="Genomic_DNA"/>
</dbReference>
<dbReference type="SUPFAM" id="SSF50978">
    <property type="entry name" value="WD40 repeat-like"/>
    <property type="match status" value="1"/>
</dbReference>
<feature type="region of interest" description="Disordered" evidence="8">
    <location>
        <begin position="1"/>
        <end position="45"/>
    </location>
</feature>
<evidence type="ECO:0000256" key="3">
    <source>
        <dbReference type="ARBA" id="ARBA00022618"/>
    </source>
</evidence>
<evidence type="ECO:0000259" key="9">
    <source>
        <dbReference type="Pfam" id="PF24807"/>
    </source>
</evidence>
<evidence type="ECO:0000313" key="11">
    <source>
        <dbReference type="EMBL" id="VFT87012.1"/>
    </source>
</evidence>
<keyword evidence="2 7" id="KW-0853">WD repeat</keyword>
<dbReference type="InterPro" id="IPR036322">
    <property type="entry name" value="WD40_repeat_dom_sf"/>
</dbReference>
<keyword evidence="3" id="KW-0132">Cell division</keyword>
<evidence type="ECO:0000256" key="1">
    <source>
        <dbReference type="ARBA" id="ARBA00006445"/>
    </source>
</evidence>
<dbReference type="GO" id="GO:0051301">
    <property type="term" value="P:cell division"/>
    <property type="evidence" value="ECO:0007669"/>
    <property type="project" value="UniProtKB-KW"/>
</dbReference>
<dbReference type="OrthoDB" id="10263272at2759"/>
<gene>
    <name evidence="11" type="primary">Aste57867_10136</name>
    <name evidence="10" type="ORF">As57867_010097</name>
    <name evidence="11" type="ORF">ASTE57867_10136</name>
</gene>
<dbReference type="Gene3D" id="2.130.10.10">
    <property type="entry name" value="YVTN repeat-like/Quinoprotein amine dehydrogenase"/>
    <property type="match status" value="1"/>
</dbReference>
<dbReference type="PROSITE" id="PS00678">
    <property type="entry name" value="WD_REPEATS_1"/>
    <property type="match status" value="1"/>
</dbReference>
<dbReference type="PROSITE" id="PS50082">
    <property type="entry name" value="WD_REPEATS_2"/>
    <property type="match status" value="1"/>
</dbReference>
<accession>A0A485KPM6</accession>
<comment type="similarity">
    <text evidence="1">Belongs to the WD repeat CDC20/Fizzy family.</text>
</comment>
<organism evidence="11 12">
    <name type="scientific">Aphanomyces stellatus</name>
    <dbReference type="NCBI Taxonomy" id="120398"/>
    <lineage>
        <taxon>Eukaryota</taxon>
        <taxon>Sar</taxon>
        <taxon>Stramenopiles</taxon>
        <taxon>Oomycota</taxon>
        <taxon>Saprolegniomycetes</taxon>
        <taxon>Saprolegniales</taxon>
        <taxon>Verrucalvaceae</taxon>
        <taxon>Aphanomyces</taxon>
    </lineage>
</organism>
<name>A0A485KPM6_9STRA</name>
<dbReference type="PANTHER" id="PTHR19918:SF8">
    <property type="entry name" value="FI02843P"/>
    <property type="match status" value="1"/>
</dbReference>
<keyword evidence="5" id="KW-0498">Mitosis</keyword>
<dbReference type="PANTHER" id="PTHR19918">
    <property type="entry name" value="CELL DIVISION CYCLE 20 CDC20 FIZZY -RELATED"/>
    <property type="match status" value="1"/>
</dbReference>
<evidence type="ECO:0000256" key="5">
    <source>
        <dbReference type="ARBA" id="ARBA00022776"/>
    </source>
</evidence>
<keyword evidence="4" id="KW-0677">Repeat</keyword>
<dbReference type="GO" id="GO:0031145">
    <property type="term" value="P:anaphase-promoting complex-dependent catabolic process"/>
    <property type="evidence" value="ECO:0007669"/>
    <property type="project" value="TreeGrafter"/>
</dbReference>
<dbReference type="AlphaFoldDB" id="A0A485KPM6"/>
<evidence type="ECO:0000256" key="2">
    <source>
        <dbReference type="ARBA" id="ARBA00022574"/>
    </source>
</evidence>
<feature type="repeat" description="WD" evidence="7">
    <location>
        <begin position="302"/>
        <end position="345"/>
    </location>
</feature>
<dbReference type="GO" id="GO:1905786">
    <property type="term" value="P:positive regulation of anaphase-promoting complex-dependent catabolic process"/>
    <property type="evidence" value="ECO:0007669"/>
    <property type="project" value="TreeGrafter"/>
</dbReference>
<dbReference type="Pfam" id="PF24807">
    <property type="entry name" value="WD40_CDC20-Fz"/>
    <property type="match status" value="1"/>
</dbReference>
<dbReference type="InterPro" id="IPR033010">
    <property type="entry name" value="Cdc20/Fizzy"/>
</dbReference>
<dbReference type="PROSITE" id="PS50294">
    <property type="entry name" value="WD_REPEATS_REGION"/>
    <property type="match status" value="1"/>
</dbReference>
<dbReference type="SMART" id="SM00320">
    <property type="entry name" value="WD40"/>
    <property type="match status" value="5"/>
</dbReference>
<reference evidence="10" key="2">
    <citation type="submission" date="2019-06" db="EMBL/GenBank/DDBJ databases">
        <title>Genomics analysis of Aphanomyces spp. identifies a new class of oomycete effector associated with host adaptation.</title>
        <authorList>
            <person name="Gaulin E."/>
        </authorList>
    </citation>
    <scope>NUCLEOTIDE SEQUENCE</scope>
    <source>
        <strain evidence="10">CBS 578.67</strain>
    </source>
</reference>
<dbReference type="GO" id="GO:0010997">
    <property type="term" value="F:anaphase-promoting complex binding"/>
    <property type="evidence" value="ECO:0007669"/>
    <property type="project" value="InterPro"/>
</dbReference>
<dbReference type="EMBL" id="VJMH01005186">
    <property type="protein sequence ID" value="KAF0699294.1"/>
    <property type="molecule type" value="Genomic_DNA"/>
</dbReference>
<dbReference type="InterPro" id="IPR001680">
    <property type="entry name" value="WD40_rpt"/>
</dbReference>
<dbReference type="GO" id="GO:1990757">
    <property type="term" value="F:ubiquitin ligase activator activity"/>
    <property type="evidence" value="ECO:0007669"/>
    <property type="project" value="TreeGrafter"/>
</dbReference>
<proteinExistence type="inferred from homology"/>
<dbReference type="GO" id="GO:0005680">
    <property type="term" value="C:anaphase-promoting complex"/>
    <property type="evidence" value="ECO:0007669"/>
    <property type="project" value="TreeGrafter"/>
</dbReference>
<evidence type="ECO:0000313" key="12">
    <source>
        <dbReference type="Proteomes" id="UP000332933"/>
    </source>
</evidence>
<evidence type="ECO:0000256" key="4">
    <source>
        <dbReference type="ARBA" id="ARBA00022737"/>
    </source>
</evidence>
<dbReference type="InterPro" id="IPR015943">
    <property type="entry name" value="WD40/YVTN_repeat-like_dom_sf"/>
</dbReference>
<evidence type="ECO:0000256" key="7">
    <source>
        <dbReference type="PROSITE-ProRule" id="PRU00221"/>
    </source>
</evidence>
<keyword evidence="12" id="KW-1185">Reference proteome</keyword>
<reference evidence="11 12" key="1">
    <citation type="submission" date="2019-03" db="EMBL/GenBank/DDBJ databases">
        <authorList>
            <person name="Gaulin E."/>
            <person name="Dumas B."/>
        </authorList>
    </citation>
    <scope>NUCLEOTIDE SEQUENCE [LARGE SCALE GENOMIC DNA]</scope>
    <source>
        <strain evidence="11">CBS 568.67</strain>
    </source>
</reference>
<dbReference type="Proteomes" id="UP000332933">
    <property type="component" value="Unassembled WGS sequence"/>
</dbReference>
<keyword evidence="6" id="KW-0131">Cell cycle</keyword>
<sequence length="499" mass="53782">MESTPRRAAAPADPEKPRVLWSSAKKSKRPASSNKGGMSADKENANAWNLHQSKLLEILPEDDVNDIETAFDGEINSSKIPRWERKKRRKTEVALTTVDDTTGPTSSTDAYTSAELLASIAPPREYQILRPCMRPPPPPVQDVGGGGTAAVSSYFRKVSSMSRVLFHATDEPPQDDFYLNVLASHPSQPVVACATVQHVVLYQPQKKLRSIHVPQLGASGYISAVAWTSATQLAIGASDGQIHLYDAARDTWTAQSIADVHRDRVGCLASSAAHGLSSGSRDAVLAHHDLRLRQPTVGTAARGYHSQEICGLAYKPNGGGAVLASGGNDNLVNLWDMRKGTAPPLFQLTDHLAAVKALAWCPWDASLLATGGGTADKCIKCWNTDSGRLLHSTTTHAQVSALVWASEYKELLSAHGFESPAMTLWSYPSMHRIKSFATRSGRILGVVANGPHVVSWSSDGALRQWDVFVPPTKAASTPLPPRLNDENAGVAAPRRAFRM</sequence>
<evidence type="ECO:0000256" key="8">
    <source>
        <dbReference type="SAM" id="MobiDB-lite"/>
    </source>
</evidence>
<dbReference type="InterPro" id="IPR056150">
    <property type="entry name" value="WD40_CDC20-Fz"/>
</dbReference>
<dbReference type="InterPro" id="IPR019775">
    <property type="entry name" value="WD40_repeat_CS"/>
</dbReference>
<protein>
    <submittedName>
        <fullName evidence="11">Aste57867_10136 protein</fullName>
    </submittedName>
</protein>